<proteinExistence type="predicted"/>
<keyword evidence="2" id="KW-1185">Reference proteome</keyword>
<reference evidence="1 2" key="1">
    <citation type="submission" date="2015-07" db="EMBL/GenBank/DDBJ databases">
        <title>The genome of Dufourea novaeangliae.</title>
        <authorList>
            <person name="Pan H."/>
            <person name="Kapheim K."/>
        </authorList>
    </citation>
    <scope>NUCLEOTIDE SEQUENCE [LARGE SCALE GENOMIC DNA]</scope>
    <source>
        <strain evidence="1">0120121106</strain>
        <tissue evidence="1">Whole body</tissue>
    </source>
</reference>
<evidence type="ECO:0000313" key="2">
    <source>
        <dbReference type="Proteomes" id="UP000076502"/>
    </source>
</evidence>
<evidence type="ECO:0000313" key="1">
    <source>
        <dbReference type="EMBL" id="KZC13968.1"/>
    </source>
</evidence>
<organism evidence="1 2">
    <name type="scientific">Dufourea novaeangliae</name>
    <name type="common">Sweat bee</name>
    <dbReference type="NCBI Taxonomy" id="178035"/>
    <lineage>
        <taxon>Eukaryota</taxon>
        <taxon>Metazoa</taxon>
        <taxon>Ecdysozoa</taxon>
        <taxon>Arthropoda</taxon>
        <taxon>Hexapoda</taxon>
        <taxon>Insecta</taxon>
        <taxon>Pterygota</taxon>
        <taxon>Neoptera</taxon>
        <taxon>Endopterygota</taxon>
        <taxon>Hymenoptera</taxon>
        <taxon>Apocrita</taxon>
        <taxon>Aculeata</taxon>
        <taxon>Apoidea</taxon>
        <taxon>Anthophila</taxon>
        <taxon>Halictidae</taxon>
        <taxon>Rophitinae</taxon>
        <taxon>Dufourea</taxon>
    </lineage>
</organism>
<dbReference type="AlphaFoldDB" id="A0A154PRR8"/>
<dbReference type="EMBL" id="KQ435028">
    <property type="protein sequence ID" value="KZC13968.1"/>
    <property type="molecule type" value="Genomic_DNA"/>
</dbReference>
<name>A0A154PRR8_DUFNO</name>
<sequence length="86" mass="9836">MSPDTVRVVGERLVAEPSTSLRRLSKEINIPYATVQRAAKLAKQHYHRLSGLHELLPLDYSKLQVRRCKFSSAMFPQCIARNISRT</sequence>
<protein>
    <submittedName>
        <fullName evidence="1">Uncharacterized protein</fullName>
    </submittedName>
</protein>
<accession>A0A154PRR8</accession>
<gene>
    <name evidence="1" type="ORF">WN55_06499</name>
</gene>
<dbReference type="Proteomes" id="UP000076502">
    <property type="component" value="Unassembled WGS sequence"/>
</dbReference>